<evidence type="ECO:0000256" key="7">
    <source>
        <dbReference type="ARBA" id="ARBA00022630"/>
    </source>
</evidence>
<dbReference type="InterPro" id="IPR029055">
    <property type="entry name" value="Ntn_hydrolases_N"/>
</dbReference>
<keyword evidence="16" id="KW-0003">3Fe-4S</keyword>
<dbReference type="GO" id="GO:0046872">
    <property type="term" value="F:metal ion binding"/>
    <property type="evidence" value="ECO:0007669"/>
    <property type="project" value="UniProtKB-KW"/>
</dbReference>
<keyword evidence="13" id="KW-0408">Iron</keyword>
<dbReference type="NCBIfam" id="NF008730">
    <property type="entry name" value="PRK11750.1"/>
    <property type="match status" value="1"/>
</dbReference>
<feature type="region of interest" description="Disordered" evidence="21">
    <location>
        <begin position="933"/>
        <end position="959"/>
    </location>
</feature>
<gene>
    <name evidence="23" type="primary">gltB</name>
    <name evidence="23" type="ORF">APO_2714</name>
</gene>
<dbReference type="PANTHER" id="PTHR11938">
    <property type="entry name" value="FAD NADPH DEHYDROGENASE/OXIDOREDUCTASE"/>
    <property type="match status" value="1"/>
</dbReference>
<keyword evidence="15" id="KW-0314">Glutamate biosynthesis</keyword>
<dbReference type="Pfam" id="PF04898">
    <property type="entry name" value="Glu_syn_central"/>
    <property type="match status" value="1"/>
</dbReference>
<evidence type="ECO:0000256" key="18">
    <source>
        <dbReference type="ARBA" id="ARBA00048151"/>
    </source>
</evidence>
<evidence type="ECO:0000259" key="22">
    <source>
        <dbReference type="PROSITE" id="PS51278"/>
    </source>
</evidence>
<reference evidence="23 24" key="1">
    <citation type="journal article" date="2011" name="Science">
        <title>Drosophila microbiome modulates host developmental and metabolic homeostasis via insulin signaling.</title>
        <authorList>
            <person name="Shin S.C."/>
            <person name="Kim S.H."/>
            <person name="You H."/>
            <person name="Kim B."/>
            <person name="Kim A.C."/>
            <person name="Lee K.A."/>
            <person name="Yoon J.H."/>
            <person name="Ryu J.H."/>
            <person name="Lee W.J."/>
        </authorList>
    </citation>
    <scope>NUCLEOTIDE SEQUENCE [LARGE SCALE GENOMIC DNA]</scope>
    <source>
        <strain evidence="23 24">DM001</strain>
    </source>
</reference>
<dbReference type="Gene3D" id="3.60.20.10">
    <property type="entry name" value="Glutamine Phosphoribosylpyrophosphate, subunit 1, domain 1"/>
    <property type="match status" value="1"/>
</dbReference>
<dbReference type="Pfam" id="PF01493">
    <property type="entry name" value="GXGXG"/>
    <property type="match status" value="1"/>
</dbReference>
<evidence type="ECO:0000256" key="4">
    <source>
        <dbReference type="ARBA" id="ARBA00009716"/>
    </source>
</evidence>
<sequence>MDSGKCNGYRQGGAGLMDMEQFPNTVSAESSEEFLKAWDANVAALDGLYDPADERDSCGVGLVAALDGKRRREVVEAGIAALKAIWHRGAVDADGKTGDGAGIHVEIPQEFFADAITSTGDRPDESRIAVGQVFLPKTDLAAQEQCRQIIETQILAFGYGIYGWRQVPIDTSCIGEKANATRPEIEQILIRNLPNKGEEEFERDLYVIRRRIEKAAIAAQVDLYICSLSCRSVIYKGMFLAEHLTEFYPDLLDERFVSRFAIYHQRYSTNTFPTWKLAQPFRRLAHNGEINTISGNINWMKSHETRLSHPDLDPWMADIKPLVQAGGSDTATLDNVYELLTFAGRDAPFAKALMIPASVGGNSSMKPAHRDMFTYCNAVMEPWDGPAALCATDGRWVVAGLDRSGLRPLRYTVTTDNLLIVGSETGMVRVPENAIVSRGRLGPGEMIGVDLQEAKLYGNTELLDLLAARQDFSSWIKRTQKIGHIVRSDVTEPVYYEGEELRRRQLAVGSTLEELEAILHPMVSTASEAIGSMGDDTPLAVLSPRYRGLAHYFRQMFSQVTNPPIDSLRESRVMSLTTRLGNLGNILDQSPEQCDMLQLPSPVLTSGEYEGLRHFTGTSGCVIDCTFPANDGEAGLREAIARIRREAEEGVRGGCTHVFLTDEDQSAERASIPMILATGAVHTHLVRTSLRTFTSLNVRTATALDVHAIAVTIGVGATTVNPYLAQESIADRHRRGLFGQMSLRECMERYRKAVDKGLLKIMSKMGISIVASYRGGCNFEAVGLSRALTAEFFPGMPSRISGIGLSGIARNVLQLHESAWGATNTLTLPVGGLYKLRRSGEQHAFDGGLIHMLQTAVATGSFTIYQRYADAVHAQPPVALRDLLDFRDGRTPIPVEEVESITQLRKRLISPAISLGALSPEAHETLSIAMNRIGAKSDSGEGGEDPARAKPRPNGDNASSAIKQVASGRFGVTAQYLNDCRELEIKVAQGAKPGEGGQLPGFKVTELIAKLRHATPGVTLISPPPHHDIYSIEDLAQLIYDLKQINPEATVTVKLVARSGIGTIAAGVAKAKADAILISGHCGGTGASPLSSIKYAGLPWELGLAETHQVLMLNRLRHRVRLRADGGIKTGRDVVIAAMLGAEEFGIGTASLVAMGCIMVRQCHSNTCPVGVCSQDPKMRAKFEGTPEKVINLFSFIAEDVRNILASLGFRSLNEIIGRTDLLRQVSRGDDYLDDLDLNSLLSQADPGPFARYCTLDGRNEVPDTLDAQMIGDAKPLFDHGEKMQLHYNVQNTQRAIGTRISSLIVRQFGMKTLAPGHLTVRLRGSAGQSLGAFAVQGLKLEVLGDANDYVGKGLSGATITVRPSPSSTLVSNKNAIIGNTVLYGATAGELYAAGQAGERFAVRNSGAIAVVEGCGSNGCEYMTGGTVVVLDDVGDNFGAGFTGGMAFVLDKDNVFDSRVNPESLLWVRVTEPKWEQMLRSLVERHVEETGSAYASMLLHKWDEVLPHFWHIVPKDYARIIGFTVPEQQLEKTA</sequence>
<evidence type="ECO:0000256" key="11">
    <source>
        <dbReference type="ARBA" id="ARBA00022962"/>
    </source>
</evidence>
<dbReference type="InterPro" id="IPR002932">
    <property type="entry name" value="Glu_synthdom"/>
</dbReference>
<evidence type="ECO:0000256" key="9">
    <source>
        <dbReference type="ARBA" id="ARBA00022723"/>
    </source>
</evidence>
<dbReference type="PANTHER" id="PTHR11938:SF133">
    <property type="entry name" value="GLUTAMATE SYNTHASE (NADH)"/>
    <property type="match status" value="1"/>
</dbReference>
<evidence type="ECO:0000256" key="21">
    <source>
        <dbReference type="SAM" id="MobiDB-lite"/>
    </source>
</evidence>
<name>F1YWU8_9PROT</name>
<evidence type="ECO:0000256" key="6">
    <source>
        <dbReference type="ARBA" id="ARBA00022605"/>
    </source>
</evidence>
<keyword evidence="14" id="KW-0411">Iron-sulfur</keyword>
<dbReference type="PROSITE" id="PS51278">
    <property type="entry name" value="GATASE_TYPE_2"/>
    <property type="match status" value="1"/>
</dbReference>
<evidence type="ECO:0000313" key="23">
    <source>
        <dbReference type="EMBL" id="EGE46804.1"/>
    </source>
</evidence>
<evidence type="ECO:0000256" key="8">
    <source>
        <dbReference type="ARBA" id="ARBA00022643"/>
    </source>
</evidence>
<evidence type="ECO:0000256" key="1">
    <source>
        <dbReference type="ARBA" id="ARBA00001917"/>
    </source>
</evidence>
<dbReference type="InterPro" id="IPR017932">
    <property type="entry name" value="GATase_2_dom"/>
</dbReference>
<dbReference type="FunFam" id="2.160.20.60:FF:000001">
    <property type="entry name" value="Glutamate synthase, large subunit"/>
    <property type="match status" value="1"/>
</dbReference>
<evidence type="ECO:0000256" key="14">
    <source>
        <dbReference type="ARBA" id="ARBA00023014"/>
    </source>
</evidence>
<comment type="pathway">
    <text evidence="17">Amino-acid biosynthesis; L-glutamate biosynthesis via GLT pathway; L-glutamate from 2-oxoglutarate and L-glutamine (NADP(+) route): step 1/1.</text>
</comment>
<comment type="similarity">
    <text evidence="4">Belongs to the glutamate synthase family.</text>
</comment>
<comment type="cofactor">
    <cofactor evidence="1">
        <name>FMN</name>
        <dbReference type="ChEBI" id="CHEBI:58210"/>
    </cofactor>
</comment>
<dbReference type="InterPro" id="IPR050711">
    <property type="entry name" value="ET-N_metabolism_enzyme"/>
</dbReference>
<comment type="cofactor">
    <cofactor evidence="3">
        <name>FAD</name>
        <dbReference type="ChEBI" id="CHEBI:57692"/>
    </cofactor>
</comment>
<evidence type="ECO:0000256" key="5">
    <source>
        <dbReference type="ARBA" id="ARBA00012079"/>
    </source>
</evidence>
<dbReference type="EMBL" id="AEUP01000063">
    <property type="protein sequence ID" value="EGE46804.1"/>
    <property type="molecule type" value="Genomic_DNA"/>
</dbReference>
<evidence type="ECO:0000256" key="12">
    <source>
        <dbReference type="ARBA" id="ARBA00023002"/>
    </source>
</evidence>
<dbReference type="Pfam" id="PF01645">
    <property type="entry name" value="Glu_synthase"/>
    <property type="match status" value="1"/>
</dbReference>
<dbReference type="GO" id="GO:0004355">
    <property type="term" value="F:glutamate synthase (NADPH) activity"/>
    <property type="evidence" value="ECO:0007669"/>
    <property type="project" value="UniProtKB-EC"/>
</dbReference>
<dbReference type="InterPro" id="IPR013785">
    <property type="entry name" value="Aldolase_TIM"/>
</dbReference>
<evidence type="ECO:0000256" key="17">
    <source>
        <dbReference type="ARBA" id="ARBA00037898"/>
    </source>
</evidence>
<evidence type="ECO:0000256" key="3">
    <source>
        <dbReference type="ARBA" id="ARBA00001974"/>
    </source>
</evidence>
<dbReference type="Gene3D" id="2.160.20.60">
    <property type="entry name" value="Glutamate synthase, alpha subunit, C-terminal domain"/>
    <property type="match status" value="1"/>
</dbReference>
<dbReference type="InterPro" id="IPR002489">
    <property type="entry name" value="Glu_synth_asu_C"/>
</dbReference>
<dbReference type="Proteomes" id="UP000018454">
    <property type="component" value="Unassembled WGS sequence"/>
</dbReference>
<dbReference type="SUPFAM" id="SSF51395">
    <property type="entry name" value="FMN-linked oxidoreductases"/>
    <property type="match status" value="1"/>
</dbReference>
<evidence type="ECO:0000256" key="16">
    <source>
        <dbReference type="ARBA" id="ARBA00023291"/>
    </source>
</evidence>
<comment type="catalytic activity">
    <reaction evidence="18">
        <text>2 L-glutamate + NADP(+) = L-glutamine + 2-oxoglutarate + NADPH + H(+)</text>
        <dbReference type="Rhea" id="RHEA:15501"/>
        <dbReference type="ChEBI" id="CHEBI:15378"/>
        <dbReference type="ChEBI" id="CHEBI:16810"/>
        <dbReference type="ChEBI" id="CHEBI:29985"/>
        <dbReference type="ChEBI" id="CHEBI:57783"/>
        <dbReference type="ChEBI" id="CHEBI:58349"/>
        <dbReference type="ChEBI" id="CHEBI:58359"/>
        <dbReference type="EC" id="1.4.1.13"/>
    </reaction>
</comment>
<evidence type="ECO:0000256" key="10">
    <source>
        <dbReference type="ARBA" id="ARBA00022827"/>
    </source>
</evidence>
<comment type="cofactor">
    <cofactor evidence="2">
        <name>[3Fe-4S] cluster</name>
        <dbReference type="ChEBI" id="CHEBI:21137"/>
    </cofactor>
</comment>
<keyword evidence="7" id="KW-0285">Flavoprotein</keyword>
<keyword evidence="12" id="KW-0560">Oxidoreductase</keyword>
<dbReference type="SUPFAM" id="SSF69336">
    <property type="entry name" value="Alpha subunit of glutamate synthase, C-terminal domain"/>
    <property type="match status" value="1"/>
</dbReference>
<keyword evidence="10" id="KW-0274">FAD</keyword>
<comment type="caution">
    <text evidence="23">The sequence shown here is derived from an EMBL/GenBank/DDBJ whole genome shotgun (WGS) entry which is preliminary data.</text>
</comment>
<keyword evidence="9" id="KW-0479">Metal-binding</keyword>
<dbReference type="EC" id="1.4.1.13" evidence="5"/>
<evidence type="ECO:0000256" key="13">
    <source>
        <dbReference type="ARBA" id="ARBA00023004"/>
    </source>
</evidence>
<dbReference type="FunFam" id="3.20.20.70:FF:000097">
    <property type="entry name" value="Glutamate synthase, large subunit"/>
    <property type="match status" value="1"/>
</dbReference>
<keyword evidence="8" id="KW-0288">FMN</keyword>
<dbReference type="GO" id="GO:0019676">
    <property type="term" value="P:ammonia assimilation cycle"/>
    <property type="evidence" value="ECO:0007669"/>
    <property type="project" value="TreeGrafter"/>
</dbReference>
<feature type="domain" description="Glutamine amidotransferase type-2" evidence="22">
    <location>
        <begin position="58"/>
        <end position="452"/>
    </location>
</feature>
<dbReference type="FunFam" id="3.60.20.10:FF:000001">
    <property type="entry name" value="Glutamate synthase, large subunit"/>
    <property type="match status" value="1"/>
</dbReference>
<protein>
    <recommendedName>
        <fullName evidence="19">Glutamate synthase [NADPH] large chain</fullName>
        <ecNumber evidence="5">1.4.1.13</ecNumber>
    </recommendedName>
    <alternativeName>
        <fullName evidence="20">Glutamate synthase subunit alpha</fullName>
    </alternativeName>
</protein>
<evidence type="ECO:0000256" key="2">
    <source>
        <dbReference type="ARBA" id="ARBA00001927"/>
    </source>
</evidence>
<dbReference type="Pfam" id="PF00310">
    <property type="entry name" value="GATase_2"/>
    <property type="match status" value="1"/>
</dbReference>
<dbReference type="InterPro" id="IPR006982">
    <property type="entry name" value="Glu_synth_centr_N"/>
</dbReference>
<dbReference type="CDD" id="cd00713">
    <property type="entry name" value="GltS"/>
    <property type="match status" value="1"/>
</dbReference>
<evidence type="ECO:0000256" key="15">
    <source>
        <dbReference type="ARBA" id="ARBA00023164"/>
    </source>
</evidence>
<proteinExistence type="inferred from homology"/>
<dbReference type="SUPFAM" id="SSF56235">
    <property type="entry name" value="N-terminal nucleophile aminohydrolases (Ntn hydrolases)"/>
    <property type="match status" value="1"/>
</dbReference>
<evidence type="ECO:0000313" key="24">
    <source>
        <dbReference type="Proteomes" id="UP000018454"/>
    </source>
</evidence>
<evidence type="ECO:0000256" key="19">
    <source>
        <dbReference type="ARBA" id="ARBA00072108"/>
    </source>
</evidence>
<organism evidence="23 24">
    <name type="scientific">Acetobacter pomorum DM001</name>
    <dbReference type="NCBI Taxonomy" id="945681"/>
    <lineage>
        <taxon>Bacteria</taxon>
        <taxon>Pseudomonadati</taxon>
        <taxon>Pseudomonadota</taxon>
        <taxon>Alphaproteobacteria</taxon>
        <taxon>Acetobacterales</taxon>
        <taxon>Acetobacteraceae</taxon>
        <taxon>Acetobacter</taxon>
    </lineage>
</organism>
<evidence type="ECO:0000256" key="20">
    <source>
        <dbReference type="ARBA" id="ARBA00079921"/>
    </source>
</evidence>
<dbReference type="CDD" id="cd02808">
    <property type="entry name" value="GltS_FMN"/>
    <property type="match status" value="1"/>
</dbReference>
<dbReference type="GO" id="GO:0006537">
    <property type="term" value="P:glutamate biosynthetic process"/>
    <property type="evidence" value="ECO:0007669"/>
    <property type="project" value="UniProtKB-KW"/>
</dbReference>
<dbReference type="Gene3D" id="3.20.20.70">
    <property type="entry name" value="Aldolase class I"/>
    <property type="match status" value="2"/>
</dbReference>
<dbReference type="GO" id="GO:0051538">
    <property type="term" value="F:3 iron, 4 sulfur cluster binding"/>
    <property type="evidence" value="ECO:0007669"/>
    <property type="project" value="UniProtKB-KW"/>
</dbReference>
<keyword evidence="11" id="KW-0315">Glutamine amidotransferase</keyword>
<keyword evidence="6" id="KW-0028">Amino-acid biosynthesis</keyword>
<accession>F1YWU8</accession>
<dbReference type="CDD" id="cd00982">
    <property type="entry name" value="gltB_C"/>
    <property type="match status" value="1"/>
</dbReference>
<dbReference type="InterPro" id="IPR036485">
    <property type="entry name" value="Glu_synth_asu_C_sf"/>
</dbReference>